<dbReference type="Gene3D" id="3.30.70.270">
    <property type="match status" value="1"/>
</dbReference>
<dbReference type="InterPro" id="IPR000160">
    <property type="entry name" value="GGDEF_dom"/>
</dbReference>
<keyword evidence="1" id="KW-1133">Transmembrane helix</keyword>
<dbReference type="SUPFAM" id="SSF55073">
    <property type="entry name" value="Nucleotide cyclase"/>
    <property type="match status" value="1"/>
</dbReference>
<gene>
    <name evidence="5" type="ORF">SAMN05421732_11412</name>
</gene>
<dbReference type="CDD" id="cd01949">
    <property type="entry name" value="GGDEF"/>
    <property type="match status" value="1"/>
</dbReference>
<feature type="domain" description="EAL" evidence="2">
    <location>
        <begin position="434"/>
        <end position="688"/>
    </location>
</feature>
<dbReference type="InterPro" id="IPR035919">
    <property type="entry name" value="EAL_sf"/>
</dbReference>
<evidence type="ECO:0000313" key="5">
    <source>
        <dbReference type="EMBL" id="SDC81067.1"/>
    </source>
</evidence>
<evidence type="ECO:0000256" key="1">
    <source>
        <dbReference type="PROSITE-ProRule" id="PRU00244"/>
    </source>
</evidence>
<name>A0A1G6PNW8_9GAMM</name>
<accession>A0A1G6PNW8</accession>
<feature type="domain" description="GGDEF" evidence="3">
    <location>
        <begin position="292"/>
        <end position="424"/>
    </location>
</feature>
<organism evidence="5 6">
    <name type="scientific">Acinetobacter kookii</name>
    <dbReference type="NCBI Taxonomy" id="1226327"/>
    <lineage>
        <taxon>Bacteria</taxon>
        <taxon>Pseudomonadati</taxon>
        <taxon>Pseudomonadota</taxon>
        <taxon>Gammaproteobacteria</taxon>
        <taxon>Moraxellales</taxon>
        <taxon>Moraxellaceae</taxon>
        <taxon>Acinetobacter</taxon>
    </lineage>
</organism>
<dbReference type="NCBIfam" id="TIGR00254">
    <property type="entry name" value="GGDEF"/>
    <property type="match status" value="1"/>
</dbReference>
<dbReference type="Pfam" id="PF03707">
    <property type="entry name" value="MHYT"/>
    <property type="match status" value="2"/>
</dbReference>
<dbReference type="Proteomes" id="UP000243468">
    <property type="component" value="Unassembled WGS sequence"/>
</dbReference>
<dbReference type="Gene3D" id="3.20.20.450">
    <property type="entry name" value="EAL domain"/>
    <property type="match status" value="1"/>
</dbReference>
<keyword evidence="1" id="KW-0472">Membrane</keyword>
<dbReference type="SMART" id="SM00267">
    <property type="entry name" value="GGDEF"/>
    <property type="match status" value="1"/>
</dbReference>
<evidence type="ECO:0000259" key="3">
    <source>
        <dbReference type="PROSITE" id="PS50887"/>
    </source>
</evidence>
<dbReference type="PROSITE" id="PS50883">
    <property type="entry name" value="EAL"/>
    <property type="match status" value="1"/>
</dbReference>
<dbReference type="PROSITE" id="PS50887">
    <property type="entry name" value="GGDEF"/>
    <property type="match status" value="1"/>
</dbReference>
<dbReference type="PANTHER" id="PTHR44757:SF2">
    <property type="entry name" value="BIOFILM ARCHITECTURE MAINTENANCE PROTEIN MBAA"/>
    <property type="match status" value="1"/>
</dbReference>
<dbReference type="EMBL" id="FMYO01000014">
    <property type="protein sequence ID" value="SDC81067.1"/>
    <property type="molecule type" value="Genomic_DNA"/>
</dbReference>
<dbReference type="AlphaFoldDB" id="A0A1G6PNW8"/>
<dbReference type="InterPro" id="IPR052155">
    <property type="entry name" value="Biofilm_reg_signaling"/>
</dbReference>
<evidence type="ECO:0000313" key="6">
    <source>
        <dbReference type="Proteomes" id="UP000243468"/>
    </source>
</evidence>
<dbReference type="Pfam" id="PF00990">
    <property type="entry name" value="GGDEF"/>
    <property type="match status" value="1"/>
</dbReference>
<keyword evidence="1" id="KW-0812">Transmembrane</keyword>
<dbReference type="RefSeq" id="WP_092820850.1">
    <property type="nucleotide sequence ID" value="NZ_BAABKJ010000001.1"/>
</dbReference>
<dbReference type="InterPro" id="IPR005330">
    <property type="entry name" value="MHYT_dom"/>
</dbReference>
<feature type="transmembrane region" description="Helical" evidence="1">
    <location>
        <begin position="109"/>
        <end position="130"/>
    </location>
</feature>
<dbReference type="InterPro" id="IPR029787">
    <property type="entry name" value="Nucleotide_cyclase"/>
</dbReference>
<proteinExistence type="predicted"/>
<dbReference type="SUPFAM" id="SSF141868">
    <property type="entry name" value="EAL domain-like"/>
    <property type="match status" value="1"/>
</dbReference>
<dbReference type="Pfam" id="PF00563">
    <property type="entry name" value="EAL"/>
    <property type="match status" value="1"/>
</dbReference>
<protein>
    <submittedName>
        <fullName evidence="5">Diguanylate cyclase (GGDEF) domain-containing protein</fullName>
    </submittedName>
</protein>
<reference evidence="6" key="1">
    <citation type="submission" date="2016-09" db="EMBL/GenBank/DDBJ databases">
        <authorList>
            <person name="Varghese N."/>
            <person name="Submissions S."/>
        </authorList>
    </citation>
    <scope>NUCLEOTIDE SEQUENCE [LARGE SCALE GENOMIC DNA]</scope>
    <source>
        <strain evidence="6">ANC 4667</strain>
    </source>
</reference>
<feature type="transmembrane region" description="Helical" evidence="1">
    <location>
        <begin position="217"/>
        <end position="240"/>
    </location>
</feature>
<feature type="transmembrane region" description="Helical" evidence="1">
    <location>
        <begin position="44"/>
        <end position="71"/>
    </location>
</feature>
<dbReference type="GO" id="GO:0016020">
    <property type="term" value="C:membrane"/>
    <property type="evidence" value="ECO:0007669"/>
    <property type="project" value="UniProtKB-UniRule"/>
</dbReference>
<dbReference type="SMART" id="SM00052">
    <property type="entry name" value="EAL"/>
    <property type="match status" value="1"/>
</dbReference>
<dbReference type="PANTHER" id="PTHR44757">
    <property type="entry name" value="DIGUANYLATE CYCLASE DGCP"/>
    <property type="match status" value="1"/>
</dbReference>
<keyword evidence="6" id="KW-1185">Reference proteome</keyword>
<dbReference type="CDD" id="cd01948">
    <property type="entry name" value="EAL"/>
    <property type="match status" value="1"/>
</dbReference>
<dbReference type="PROSITE" id="PS50924">
    <property type="entry name" value="MHYT"/>
    <property type="match status" value="1"/>
</dbReference>
<feature type="domain" description="MHYT" evidence="4">
    <location>
        <begin position="6"/>
        <end position="201"/>
    </location>
</feature>
<dbReference type="InterPro" id="IPR043128">
    <property type="entry name" value="Rev_trsase/Diguanyl_cyclase"/>
</dbReference>
<feature type="transmembrane region" description="Helical" evidence="1">
    <location>
        <begin position="142"/>
        <end position="163"/>
    </location>
</feature>
<dbReference type="STRING" id="1226327.SAMN05421732_11412"/>
<sequence length="689" mass="77796">MVHIHYDFSLVIVSIIIAILACYFTVSLEQLLFRGLSQKYEKMLLIISGLTLGAAIWGMHFAGMLACHFPADYSFDYGLTFVSYLIVFIASTFAIWLTTRETLPFGRLVLGAVLMGMGIAGMHYTGLMALVFDQHQIYYDPLLTIFSVLMAIAGSGLTFWLIFKYKNAVQQKLLIKISLVCMMALTIVAMHYMGMGAIFFHAIVADQMVTHYQTEQGLILLSVILVTGLIFLAAFCVAILEQKLEVRNIQLSKANRELANQAVQDNLTKLPNRLFLAEYSHFLFTDHRYSDDKIAFIYIDLDRFKAVNDVFGHHVGDQLLVQLASRIQHKLKPNEKLLRLGGDEFLMVLEQATLEHAVEKAEQLLEQIQDSFLIAGKEINISSSIGIALYPDHGNNLQDLLINADAAMLMSKYQGRNTYSVFSYSVDQQETKSQTKLINDLYKAVEEQQFVLFYQPKFTTRDYAICGVEALIRWNHPSLGMLTPNMFIGGAEKTGLIIQMGYWALEQACKQIQIWEQKGANYFPVAVNLSAVQFEHKHLFSTLEKLFAQYQINPNHLAIEITESTAMHHVDSTIRSFERLRQMGIKLAIDDFGTGHSSFLYLKNLPVDELKIDREFIRDLAVGSKDEIILASIIQLAIKLGLVVTAEGVETPLQADILTRLGCQQLQGFLLGIPMDVNRLETMDRALFT</sequence>
<dbReference type="InterPro" id="IPR001633">
    <property type="entry name" value="EAL_dom"/>
</dbReference>
<evidence type="ECO:0000259" key="2">
    <source>
        <dbReference type="PROSITE" id="PS50883"/>
    </source>
</evidence>
<feature type="transmembrane region" description="Helical" evidence="1">
    <location>
        <begin position="175"/>
        <end position="205"/>
    </location>
</feature>
<feature type="transmembrane region" description="Helical" evidence="1">
    <location>
        <begin position="6"/>
        <end position="32"/>
    </location>
</feature>
<dbReference type="OrthoDB" id="9804951at2"/>
<evidence type="ECO:0000259" key="4">
    <source>
        <dbReference type="PROSITE" id="PS50924"/>
    </source>
</evidence>
<feature type="transmembrane region" description="Helical" evidence="1">
    <location>
        <begin position="77"/>
        <end position="97"/>
    </location>
</feature>